<organism evidence="1 2">
    <name type="scientific">Microcystis aeruginosa PCC 9807</name>
    <dbReference type="NCBI Taxonomy" id="1160283"/>
    <lineage>
        <taxon>Bacteria</taxon>
        <taxon>Bacillati</taxon>
        <taxon>Cyanobacteriota</taxon>
        <taxon>Cyanophyceae</taxon>
        <taxon>Oscillatoriophycideae</taxon>
        <taxon>Chroococcales</taxon>
        <taxon>Microcystaceae</taxon>
        <taxon>Microcystis</taxon>
    </lineage>
</organism>
<evidence type="ECO:0000313" key="2">
    <source>
        <dbReference type="Proteomes" id="UP000003613"/>
    </source>
</evidence>
<dbReference type="HOGENOM" id="CLU_3119762_0_0_3"/>
<proteinExistence type="predicted"/>
<dbReference type="EMBL" id="CAIM01000460">
    <property type="protein sequence ID" value="CCI19516.1"/>
    <property type="molecule type" value="Genomic_DNA"/>
</dbReference>
<comment type="caution">
    <text evidence="1">The sequence shown here is derived from an EMBL/GenBank/DDBJ whole genome shotgun (WGS) entry which is preliminary data.</text>
</comment>
<evidence type="ECO:0000313" key="1">
    <source>
        <dbReference type="EMBL" id="CCI19516.1"/>
    </source>
</evidence>
<gene>
    <name evidence="1" type="ORF">MICAF_5120019</name>
</gene>
<protein>
    <submittedName>
        <fullName evidence="1">Putative transcriptional regulator, MerR family</fullName>
    </submittedName>
</protein>
<reference evidence="1 2" key="1">
    <citation type="submission" date="2012-04" db="EMBL/GenBank/DDBJ databases">
        <authorList>
            <person name="Genoscope - CEA"/>
        </authorList>
    </citation>
    <scope>NUCLEOTIDE SEQUENCE [LARGE SCALE GENOMIC DNA]</scope>
    <source>
        <strain evidence="1 2">9807</strain>
    </source>
</reference>
<name>I4HBU2_MICAE</name>
<dbReference type="Proteomes" id="UP000003613">
    <property type="component" value="Unassembled WGS sequence"/>
</dbReference>
<dbReference type="AlphaFoldDB" id="I4HBU2"/>
<sequence>MILMSPNQLELAVYDAEDAFLRVNRLGFSLVRFWGNEIHERLMENLNEFL</sequence>
<accession>I4HBU2</accession>